<proteinExistence type="inferred from homology"/>
<evidence type="ECO:0000256" key="4">
    <source>
        <dbReference type="SAM" id="Phobius"/>
    </source>
</evidence>
<accession>A0ABZ0W9P5</accession>
<feature type="transmembrane region" description="Helical" evidence="4">
    <location>
        <begin position="292"/>
        <end position="319"/>
    </location>
</feature>
<evidence type="ECO:0000313" key="5">
    <source>
        <dbReference type="EMBL" id="WQD39654.1"/>
    </source>
</evidence>
<dbReference type="InterPro" id="IPR029044">
    <property type="entry name" value="Nucleotide-diphossugar_trans"/>
</dbReference>
<dbReference type="SUPFAM" id="SSF53448">
    <property type="entry name" value="Nucleotide-diphospho-sugar transferases"/>
    <property type="match status" value="1"/>
</dbReference>
<dbReference type="Proteomes" id="UP001325680">
    <property type="component" value="Chromosome"/>
</dbReference>
<evidence type="ECO:0000256" key="2">
    <source>
        <dbReference type="ARBA" id="ARBA00022676"/>
    </source>
</evidence>
<comment type="similarity">
    <text evidence="1">Belongs to the glycosyltransferase 2 family.</text>
</comment>
<keyword evidence="6" id="KW-1185">Reference proteome</keyword>
<dbReference type="Gene3D" id="3.90.550.10">
    <property type="entry name" value="Spore Coat Polysaccharide Biosynthesis Protein SpsA, Chain A"/>
    <property type="match status" value="1"/>
</dbReference>
<dbReference type="EMBL" id="CP139960">
    <property type="protein sequence ID" value="WQD39654.1"/>
    <property type="molecule type" value="Genomic_DNA"/>
</dbReference>
<name>A0ABZ0W9P5_9BACT</name>
<protein>
    <submittedName>
        <fullName evidence="5">Glycosyltransferase</fullName>
        <ecNumber evidence="5">2.4.-.-</ecNumber>
    </submittedName>
</protein>
<reference evidence="5 6" key="1">
    <citation type="submission" date="2023-12" db="EMBL/GenBank/DDBJ databases">
        <title>Genome sequencing and assembly of bacterial species from a model synthetic community.</title>
        <authorList>
            <person name="Hogle S.L."/>
        </authorList>
    </citation>
    <scope>NUCLEOTIDE SEQUENCE [LARGE SCALE GENOMIC DNA]</scope>
    <source>
        <strain evidence="5 6">HAMBI_3031</strain>
    </source>
</reference>
<keyword evidence="4" id="KW-1133">Transmembrane helix</keyword>
<dbReference type="Pfam" id="PF13641">
    <property type="entry name" value="Glyco_tranf_2_3"/>
    <property type="match status" value="1"/>
</dbReference>
<organism evidence="5 6">
    <name type="scientific">Niabella yanshanensis</name>
    <dbReference type="NCBI Taxonomy" id="577386"/>
    <lineage>
        <taxon>Bacteria</taxon>
        <taxon>Pseudomonadati</taxon>
        <taxon>Bacteroidota</taxon>
        <taxon>Chitinophagia</taxon>
        <taxon>Chitinophagales</taxon>
        <taxon>Chitinophagaceae</taxon>
        <taxon>Niabella</taxon>
    </lineage>
</organism>
<dbReference type="PANTHER" id="PTHR43630:SF1">
    <property type="entry name" value="POLY-BETA-1,6-N-ACETYL-D-GLUCOSAMINE SYNTHASE"/>
    <property type="match status" value="1"/>
</dbReference>
<dbReference type="EC" id="2.4.-.-" evidence="5"/>
<gene>
    <name evidence="5" type="ORF">U0035_05775</name>
</gene>
<sequence length="384" mass="44018">MIYLWYLIQFLIGYNLVLPVILYLLFLWNKSRVQKTKLPAAVGLQPDYAIIVTAYQEITHIPETVQSILNLKYTNFLCYVVLDNCTDISSLVFTDERVILLKPEQVLGGNVRSHFYAIEHFRRKHDYLTIIDSDNIVDMYYLDEMNAALSQGFDAVQGLRAAKNLDSQYASLDAARDIYYHFYDGKVLFTVGSSATLSGSGMTFSVELYQQCLANRDVSGAGFDKVLQYEIVRRGHRIAFSERAIVYDQKTTRPAQLVNQRARWINTWFKYARFGFRVLGLGVKRLNRNQAIFGLVLLRPPLFIFLILSVICAILNLFIVPAHSLFWLLAFGLFVLGFMLPLRGADRRIINALKHIPSFIFYQVISLIHAGNANKRSVATKHFE</sequence>
<keyword evidence="2 5" id="KW-0328">Glycosyltransferase</keyword>
<keyword evidence="4" id="KW-0472">Membrane</keyword>
<evidence type="ECO:0000313" key="6">
    <source>
        <dbReference type="Proteomes" id="UP001325680"/>
    </source>
</evidence>
<feature type="transmembrane region" description="Helical" evidence="4">
    <location>
        <begin position="6"/>
        <end position="28"/>
    </location>
</feature>
<keyword evidence="4" id="KW-0812">Transmembrane</keyword>
<keyword evidence="3 5" id="KW-0808">Transferase</keyword>
<dbReference type="RefSeq" id="WP_114789076.1">
    <property type="nucleotide sequence ID" value="NZ_CP139960.1"/>
</dbReference>
<evidence type="ECO:0000256" key="1">
    <source>
        <dbReference type="ARBA" id="ARBA00006739"/>
    </source>
</evidence>
<dbReference type="GO" id="GO:0016757">
    <property type="term" value="F:glycosyltransferase activity"/>
    <property type="evidence" value="ECO:0007669"/>
    <property type="project" value="UniProtKB-KW"/>
</dbReference>
<evidence type="ECO:0000256" key="3">
    <source>
        <dbReference type="ARBA" id="ARBA00022679"/>
    </source>
</evidence>
<dbReference type="PANTHER" id="PTHR43630">
    <property type="entry name" value="POLY-BETA-1,6-N-ACETYL-D-GLUCOSAMINE SYNTHASE"/>
    <property type="match status" value="1"/>
</dbReference>
<feature type="transmembrane region" description="Helical" evidence="4">
    <location>
        <begin position="325"/>
        <end position="342"/>
    </location>
</feature>